<feature type="region of interest" description="Disordered" evidence="1">
    <location>
        <begin position="66"/>
        <end position="95"/>
    </location>
</feature>
<feature type="compositionally biased region" description="Basic and acidic residues" evidence="1">
    <location>
        <begin position="84"/>
        <end position="95"/>
    </location>
</feature>
<dbReference type="AlphaFoldDB" id="A0A450S6A3"/>
<gene>
    <name evidence="2" type="ORF">BECKFM1743A_GA0114220_100471</name>
    <name evidence="4" type="ORF">BECKFM1743B_GA0114221_100521</name>
    <name evidence="3" type="ORF">BECKFM1743C_GA0114222_1005120</name>
</gene>
<organism evidence="2">
    <name type="scientific">Candidatus Kentrum sp. FM</name>
    <dbReference type="NCBI Taxonomy" id="2126340"/>
    <lineage>
        <taxon>Bacteria</taxon>
        <taxon>Pseudomonadati</taxon>
        <taxon>Pseudomonadota</taxon>
        <taxon>Gammaproteobacteria</taxon>
        <taxon>Candidatus Kentrum</taxon>
    </lineage>
</organism>
<evidence type="ECO:0000256" key="1">
    <source>
        <dbReference type="SAM" id="MobiDB-lite"/>
    </source>
</evidence>
<dbReference type="EMBL" id="CAADFA010000051">
    <property type="protein sequence ID" value="VFJ47895.1"/>
    <property type="molecule type" value="Genomic_DNA"/>
</dbReference>
<accession>A0A450S6A3</accession>
<evidence type="ECO:0000313" key="3">
    <source>
        <dbReference type="EMBL" id="VFJ47895.1"/>
    </source>
</evidence>
<dbReference type="EMBL" id="CAADFL010000052">
    <property type="protein sequence ID" value="VFK07824.1"/>
    <property type="molecule type" value="Genomic_DNA"/>
</dbReference>
<dbReference type="EMBL" id="CAADEZ010000047">
    <property type="protein sequence ID" value="VFJ47393.1"/>
    <property type="molecule type" value="Genomic_DNA"/>
</dbReference>
<feature type="compositionally biased region" description="Acidic residues" evidence="1">
    <location>
        <begin position="71"/>
        <end position="80"/>
    </location>
</feature>
<protein>
    <submittedName>
        <fullName evidence="2">Uncharacterized protein</fullName>
    </submittedName>
</protein>
<evidence type="ECO:0000313" key="2">
    <source>
        <dbReference type="EMBL" id="VFJ47393.1"/>
    </source>
</evidence>
<sequence>MFAQRFSESRELQLTELFEKIKKDIESDKEKASLLVDAMLENTRLNNVIRERIDKKAGEIKGSLKAMITEQSDEDSDELSEQMTDNKEKNAGGAL</sequence>
<reference evidence="2" key="1">
    <citation type="submission" date="2019-02" db="EMBL/GenBank/DDBJ databases">
        <authorList>
            <person name="Gruber-Vodicka R. H."/>
            <person name="Seah K. B. B."/>
        </authorList>
    </citation>
    <scope>NUCLEOTIDE SEQUENCE</scope>
    <source>
        <strain evidence="2">BECK_BZ163</strain>
        <strain evidence="4">BECK_BZ164</strain>
        <strain evidence="3">BECK_BZ165</strain>
    </source>
</reference>
<name>A0A450S6A3_9GAMM</name>
<evidence type="ECO:0000313" key="4">
    <source>
        <dbReference type="EMBL" id="VFK07824.1"/>
    </source>
</evidence>
<proteinExistence type="predicted"/>